<dbReference type="Proteomes" id="UP001548189">
    <property type="component" value="Unassembled WGS sequence"/>
</dbReference>
<dbReference type="PANTHER" id="PTHR36122:SF2">
    <property type="entry name" value="NICOTINAMIDE RIBOSIDE TRANSPORTER PNUC"/>
    <property type="match status" value="1"/>
</dbReference>
<dbReference type="InterPro" id="IPR006419">
    <property type="entry name" value="NMN_transpt_PnuC"/>
</dbReference>
<keyword evidence="2" id="KW-1185">Reference proteome</keyword>
<gene>
    <name evidence="1" type="primary">pnuC</name>
    <name evidence="1" type="ORF">ABVT43_08780</name>
</gene>
<dbReference type="PANTHER" id="PTHR36122">
    <property type="entry name" value="NICOTINAMIDE RIBOSIDE TRANSPORTER PNUC"/>
    <property type="match status" value="1"/>
</dbReference>
<evidence type="ECO:0000313" key="2">
    <source>
        <dbReference type="Proteomes" id="UP001548189"/>
    </source>
</evidence>
<evidence type="ECO:0000313" key="1">
    <source>
        <dbReference type="EMBL" id="MET1255218.1"/>
    </source>
</evidence>
<dbReference type="EMBL" id="JBEVCJ010000008">
    <property type="protein sequence ID" value="MET1255218.1"/>
    <property type="molecule type" value="Genomic_DNA"/>
</dbReference>
<organism evidence="1 2">
    <name type="scientific">Aliikangiella maris</name>
    <dbReference type="NCBI Taxonomy" id="3162458"/>
    <lineage>
        <taxon>Bacteria</taxon>
        <taxon>Pseudomonadati</taxon>
        <taxon>Pseudomonadota</taxon>
        <taxon>Gammaproteobacteria</taxon>
        <taxon>Oceanospirillales</taxon>
        <taxon>Pleioneaceae</taxon>
        <taxon>Aliikangiella</taxon>
    </lineage>
</organism>
<accession>A0ABV2BTX0</accession>
<name>A0ABV2BTX0_9GAMM</name>
<dbReference type="Pfam" id="PF04973">
    <property type="entry name" value="NMN_transporter"/>
    <property type="match status" value="1"/>
</dbReference>
<dbReference type="NCBIfam" id="TIGR01528">
    <property type="entry name" value="NMN_trans_PnuC"/>
    <property type="match status" value="1"/>
</dbReference>
<protein>
    <submittedName>
        <fullName evidence="1">Nicotinamide riboside transporter PnuC</fullName>
    </submittedName>
</protein>
<reference evidence="1 2" key="1">
    <citation type="submission" date="2024-06" db="EMBL/GenBank/DDBJ databases">
        <authorList>
            <person name="Li F."/>
        </authorList>
    </citation>
    <scope>NUCLEOTIDE SEQUENCE [LARGE SCALE GENOMIC DNA]</scope>
    <source>
        <strain evidence="1 2">GXAS 311</strain>
    </source>
</reference>
<comment type="caution">
    <text evidence="1">The sequence shown here is derived from an EMBL/GenBank/DDBJ whole genome shotgun (WGS) entry which is preliminary data.</text>
</comment>
<sequence length="209" mass="24463">MSDFFKQFVEQLIATSIAEWVAVILAVVYLLLAIKEHIGCWLAAFFSTAIYSVLFFDVNLYMESVLNIYYLVMAIYGYYQWRYKTQGEIIKPIIKWPVSWHLKLIIGILILVIASGWLLENYTDQDFAYLDSLTTWFAIATTYMVAKKVLENWIYWIVIDSVSIFIYLQKGFALTAVLFVSYLLLAFIGWLKWKQRYEKQIESTSLVAT</sequence>
<proteinExistence type="predicted"/>